<feature type="transmembrane region" description="Helical" evidence="1">
    <location>
        <begin position="9"/>
        <end position="26"/>
    </location>
</feature>
<keyword evidence="1" id="KW-0812">Transmembrane</keyword>
<feature type="transmembrane region" description="Helical" evidence="1">
    <location>
        <begin position="38"/>
        <end position="58"/>
    </location>
</feature>
<proteinExistence type="predicted"/>
<keyword evidence="1" id="KW-1133">Transmembrane helix</keyword>
<organism evidence="3 4">
    <name type="scientific">Mesorhizobium zhangyense</name>
    <dbReference type="NCBI Taxonomy" id="1776730"/>
    <lineage>
        <taxon>Bacteria</taxon>
        <taxon>Pseudomonadati</taxon>
        <taxon>Pseudomonadota</taxon>
        <taxon>Alphaproteobacteria</taxon>
        <taxon>Hyphomicrobiales</taxon>
        <taxon>Phyllobacteriaceae</taxon>
        <taxon>Mesorhizobium</taxon>
    </lineage>
</organism>
<feature type="transmembrane region" description="Helical" evidence="1">
    <location>
        <begin position="90"/>
        <end position="123"/>
    </location>
</feature>
<dbReference type="AlphaFoldDB" id="A0A7C9RC83"/>
<keyword evidence="1" id="KW-0472">Membrane</keyword>
<evidence type="ECO:0000313" key="3">
    <source>
        <dbReference type="EMBL" id="NGN45296.1"/>
    </source>
</evidence>
<keyword evidence="4" id="KW-1185">Reference proteome</keyword>
<evidence type="ECO:0000313" key="4">
    <source>
        <dbReference type="Proteomes" id="UP000481252"/>
    </source>
</evidence>
<evidence type="ECO:0000259" key="2">
    <source>
        <dbReference type="Pfam" id="PF07331"/>
    </source>
</evidence>
<dbReference type="Pfam" id="PF07331">
    <property type="entry name" value="TctB"/>
    <property type="match status" value="1"/>
</dbReference>
<feature type="domain" description="DUF1468" evidence="2">
    <location>
        <begin position="13"/>
        <end position="159"/>
    </location>
</feature>
<protein>
    <submittedName>
        <fullName evidence="3">Tripartite tricarboxylate transporter TctB family protein</fullName>
    </submittedName>
</protein>
<sequence length="163" mass="17256">MRVLTAEKLFTSLFAAFAVFLLWRSYDYGILSSTITGPGFFPAIAGTLILVSTGTSLFSKVKGGESKILDEDSAGNADGPGTRVEVSRVAVLIGVTALFIVLAPYVGMIALTPFYVFACFLALAPDFRLARLGVGGGTAITFTLLAWAIFDKALGVPMPRGFF</sequence>
<reference evidence="3 4" key="1">
    <citation type="submission" date="2020-02" db="EMBL/GenBank/DDBJ databases">
        <title>Genome sequence of the type strain CGMCC 1.15528 of Mesorhizobium zhangyense.</title>
        <authorList>
            <person name="Gao J."/>
            <person name="Sun J."/>
        </authorList>
    </citation>
    <scope>NUCLEOTIDE SEQUENCE [LARGE SCALE GENOMIC DNA]</scope>
    <source>
        <strain evidence="3 4">CGMCC 1.15528</strain>
    </source>
</reference>
<evidence type="ECO:0000256" key="1">
    <source>
        <dbReference type="SAM" id="Phobius"/>
    </source>
</evidence>
<accession>A0A7C9RC83</accession>
<feature type="transmembrane region" description="Helical" evidence="1">
    <location>
        <begin position="129"/>
        <end position="150"/>
    </location>
</feature>
<comment type="caution">
    <text evidence="3">The sequence shown here is derived from an EMBL/GenBank/DDBJ whole genome shotgun (WGS) entry which is preliminary data.</text>
</comment>
<gene>
    <name evidence="3" type="ORF">G6N74_30045</name>
</gene>
<name>A0A7C9RC83_9HYPH</name>
<dbReference type="InterPro" id="IPR009936">
    <property type="entry name" value="DUF1468"/>
</dbReference>
<dbReference type="RefSeq" id="WP_165121667.1">
    <property type="nucleotide sequence ID" value="NZ_JAAKZG010000034.1"/>
</dbReference>
<dbReference type="Proteomes" id="UP000481252">
    <property type="component" value="Unassembled WGS sequence"/>
</dbReference>
<dbReference type="EMBL" id="JAAKZG010000034">
    <property type="protein sequence ID" value="NGN45296.1"/>
    <property type="molecule type" value="Genomic_DNA"/>
</dbReference>